<gene>
    <name evidence="1" type="ORF">RI129_000183</name>
</gene>
<dbReference type="Proteomes" id="UP001329430">
    <property type="component" value="Unassembled WGS sequence"/>
</dbReference>
<comment type="caution">
    <text evidence="1">The sequence shown here is derived from an EMBL/GenBank/DDBJ whole genome shotgun (WGS) entry which is preliminary data.</text>
</comment>
<reference evidence="1 2" key="1">
    <citation type="journal article" date="2024" name="Insects">
        <title>An Improved Chromosome-Level Genome Assembly of the Firefly Pyrocoelia pectoralis.</title>
        <authorList>
            <person name="Fu X."/>
            <person name="Meyer-Rochow V.B."/>
            <person name="Ballantyne L."/>
            <person name="Zhu X."/>
        </authorList>
    </citation>
    <scope>NUCLEOTIDE SEQUENCE [LARGE SCALE GENOMIC DNA]</scope>
    <source>
        <strain evidence="1">XCY_ONT2</strain>
    </source>
</reference>
<evidence type="ECO:0008006" key="3">
    <source>
        <dbReference type="Google" id="ProtNLM"/>
    </source>
</evidence>
<protein>
    <recommendedName>
        <fullName evidence="3">Endonuclease-reverse transcriptase</fullName>
    </recommendedName>
</protein>
<name>A0AAN7UYD8_9COLE</name>
<keyword evidence="2" id="KW-1185">Reference proteome</keyword>
<evidence type="ECO:0000313" key="1">
    <source>
        <dbReference type="EMBL" id="KAK5637828.1"/>
    </source>
</evidence>
<organism evidence="1 2">
    <name type="scientific">Pyrocoelia pectoralis</name>
    <dbReference type="NCBI Taxonomy" id="417401"/>
    <lineage>
        <taxon>Eukaryota</taxon>
        <taxon>Metazoa</taxon>
        <taxon>Ecdysozoa</taxon>
        <taxon>Arthropoda</taxon>
        <taxon>Hexapoda</taxon>
        <taxon>Insecta</taxon>
        <taxon>Pterygota</taxon>
        <taxon>Neoptera</taxon>
        <taxon>Endopterygota</taxon>
        <taxon>Coleoptera</taxon>
        <taxon>Polyphaga</taxon>
        <taxon>Elateriformia</taxon>
        <taxon>Elateroidea</taxon>
        <taxon>Lampyridae</taxon>
        <taxon>Lampyrinae</taxon>
        <taxon>Pyrocoelia</taxon>
    </lineage>
</organism>
<dbReference type="EMBL" id="JAVRBK010000054">
    <property type="protein sequence ID" value="KAK5637828.1"/>
    <property type="molecule type" value="Genomic_DNA"/>
</dbReference>
<dbReference type="AlphaFoldDB" id="A0AAN7UYD8"/>
<evidence type="ECO:0000313" key="2">
    <source>
        <dbReference type="Proteomes" id="UP001329430"/>
    </source>
</evidence>
<sequence length="204" mass="23314">MQTKDKGILFNCTTCTKRREEINDLKQLLLDLRKDIEALKLHKSSAPAPFNSADKEELMVEIFERQRRQNNIIIYNLEETNPQLSGEANAVTDLVKAKTIVSQVANIDTNGIKIFRLGRIIKENKPRPLKVILNSSYDAISVLRNKQKLRNINNRISVSSDLTPAQQSYLQDLRAQLLDRSTKGEKDLTIRYIKGIPKIVSQKN</sequence>
<accession>A0AAN7UYD8</accession>
<proteinExistence type="predicted"/>